<dbReference type="KEGG" id="bcel:BcellWH2_00081"/>
<evidence type="ECO:0000313" key="8">
    <source>
        <dbReference type="EMBL" id="ALJ57357.1"/>
    </source>
</evidence>
<dbReference type="NCBIfam" id="TIGR01145">
    <property type="entry name" value="ATP_synt_delta"/>
    <property type="match status" value="1"/>
</dbReference>
<dbReference type="EMBL" id="CP012801">
    <property type="protein sequence ID" value="ALJ57357.1"/>
    <property type="molecule type" value="Genomic_DNA"/>
</dbReference>
<dbReference type="NCBIfam" id="NF009964">
    <property type="entry name" value="PRK13429.1-3"/>
    <property type="match status" value="1"/>
</dbReference>
<dbReference type="RefSeq" id="WP_029427943.1">
    <property type="nucleotide sequence ID" value="NZ_CP012801.1"/>
</dbReference>
<sequence length="186" mass="21713">MDIGIVSMRYAKALIEYAKGTGAEDRVYHELRMLERSFRKHPDLREALDNPILKIKEKFALICTAAVGNGEVSREFSRFMTLVLRNRREYYLQYICLTYLDLYRKLKHIGVGKLITSVPVSREVWERIRNSASTLLHAQMELQTEVDPSIEGGFIFDINDFRLDASIATQLKRVKQQFIDKNRRIV</sequence>
<evidence type="ECO:0000256" key="4">
    <source>
        <dbReference type="ARBA" id="ARBA00023065"/>
    </source>
</evidence>
<accession>A0A0P0G5M6</accession>
<comment type="function">
    <text evidence="7">This protein is part of the stalk that links CF(0) to CF(1). It either transmits conformational changes from CF(0) to CF(1) or is implicated in proton conduction.</text>
</comment>
<keyword evidence="4 7" id="KW-0406">Ion transport</keyword>
<comment type="similarity">
    <text evidence="7">Belongs to the ATPase delta chain family.</text>
</comment>
<dbReference type="HAMAP" id="MF_01416">
    <property type="entry name" value="ATP_synth_delta_bact"/>
    <property type="match status" value="1"/>
</dbReference>
<dbReference type="PRINTS" id="PR00125">
    <property type="entry name" value="ATPASEDELTA"/>
</dbReference>
<dbReference type="InterPro" id="IPR000711">
    <property type="entry name" value="ATPase_OSCP/dsu"/>
</dbReference>
<dbReference type="GO" id="GO:0046933">
    <property type="term" value="F:proton-transporting ATP synthase activity, rotational mechanism"/>
    <property type="evidence" value="ECO:0007669"/>
    <property type="project" value="UniProtKB-UniRule"/>
</dbReference>
<dbReference type="Pfam" id="PF00213">
    <property type="entry name" value="OSCP"/>
    <property type="match status" value="1"/>
</dbReference>
<evidence type="ECO:0000256" key="3">
    <source>
        <dbReference type="ARBA" id="ARBA00022781"/>
    </source>
</evidence>
<keyword evidence="7" id="KW-0139">CF(1)</keyword>
<dbReference type="Proteomes" id="UP000061809">
    <property type="component" value="Chromosome"/>
</dbReference>
<evidence type="ECO:0000256" key="2">
    <source>
        <dbReference type="ARBA" id="ARBA00022448"/>
    </source>
</evidence>
<name>A0A0P0G5M6_9BACE</name>
<keyword evidence="7" id="KW-1003">Cell membrane</keyword>
<evidence type="ECO:0000313" key="9">
    <source>
        <dbReference type="Proteomes" id="UP000061809"/>
    </source>
</evidence>
<comment type="function">
    <text evidence="7">F(1)F(0) ATP synthase produces ATP from ADP in the presence of a proton or sodium gradient. F-type ATPases consist of two structural domains, F(1) containing the extramembraneous catalytic core and F(0) containing the membrane proton channel, linked together by a central stalk and a peripheral stalk. During catalysis, ATP synthesis in the catalytic domain of F(1) is coupled via a rotary mechanism of the central stalk subunits to proton translocation.</text>
</comment>
<dbReference type="AlphaFoldDB" id="A0A0P0G5M6"/>
<organism evidence="8 9">
    <name type="scientific">Bacteroides cellulosilyticus</name>
    <dbReference type="NCBI Taxonomy" id="246787"/>
    <lineage>
        <taxon>Bacteria</taxon>
        <taxon>Pseudomonadati</taxon>
        <taxon>Bacteroidota</taxon>
        <taxon>Bacteroidia</taxon>
        <taxon>Bacteroidales</taxon>
        <taxon>Bacteroidaceae</taxon>
        <taxon>Bacteroides</taxon>
    </lineage>
</organism>
<dbReference type="GO" id="GO:0045259">
    <property type="term" value="C:proton-transporting ATP synthase complex"/>
    <property type="evidence" value="ECO:0007669"/>
    <property type="project" value="UniProtKB-KW"/>
</dbReference>
<dbReference type="InterPro" id="IPR026015">
    <property type="entry name" value="ATP_synth_OSCP/delta_N_sf"/>
</dbReference>
<evidence type="ECO:0000256" key="1">
    <source>
        <dbReference type="ARBA" id="ARBA00004370"/>
    </source>
</evidence>
<gene>
    <name evidence="7 8" type="primary">atpH</name>
    <name evidence="8" type="ORF">BcellWH2_00081</name>
</gene>
<dbReference type="GO" id="GO:0005886">
    <property type="term" value="C:plasma membrane"/>
    <property type="evidence" value="ECO:0007669"/>
    <property type="project" value="UniProtKB-SubCell"/>
</dbReference>
<evidence type="ECO:0000256" key="7">
    <source>
        <dbReference type="HAMAP-Rule" id="MF_01416"/>
    </source>
</evidence>
<keyword evidence="5 7" id="KW-0472">Membrane</keyword>
<comment type="subcellular location">
    <subcellularLocation>
        <location evidence="7">Cell membrane</location>
        <topology evidence="7">Peripheral membrane protein</topology>
    </subcellularLocation>
    <subcellularLocation>
        <location evidence="1">Membrane</location>
    </subcellularLocation>
</comment>
<reference evidence="8 9" key="1">
    <citation type="journal article" date="2015" name="Science">
        <title>Genetic determinants of in vivo fitness and diet responsiveness in multiple human gut Bacteroides.</title>
        <authorList>
            <person name="Wu M."/>
            <person name="McNulty N.P."/>
            <person name="Rodionov D.A."/>
            <person name="Khoroshkin M.S."/>
            <person name="Griffin N.W."/>
            <person name="Cheng J."/>
            <person name="Latreille P."/>
            <person name="Kerstetter R.A."/>
            <person name="Terrapon N."/>
            <person name="Henrissat B."/>
            <person name="Osterman A.L."/>
            <person name="Gordon J.I."/>
        </authorList>
    </citation>
    <scope>NUCLEOTIDE SEQUENCE [LARGE SCALE GENOMIC DNA]</scope>
    <source>
        <strain evidence="8 9">WH2</strain>
    </source>
</reference>
<dbReference type="PATRIC" id="fig|246787.4.peg.86"/>
<keyword evidence="6 7" id="KW-0066">ATP synthesis</keyword>
<protein>
    <recommendedName>
        <fullName evidence="7">ATP synthase subunit delta</fullName>
    </recommendedName>
    <alternativeName>
        <fullName evidence="7">ATP synthase F(1) sector subunit delta</fullName>
    </alternativeName>
    <alternativeName>
        <fullName evidence="7">F-type ATPase subunit delta</fullName>
        <shortName evidence="7">F-ATPase subunit delta</shortName>
    </alternativeName>
</protein>
<proteinExistence type="inferred from homology"/>
<dbReference type="SUPFAM" id="SSF47928">
    <property type="entry name" value="N-terminal domain of the delta subunit of the F1F0-ATP synthase"/>
    <property type="match status" value="1"/>
</dbReference>
<evidence type="ECO:0000256" key="5">
    <source>
        <dbReference type="ARBA" id="ARBA00023136"/>
    </source>
</evidence>
<dbReference type="PANTHER" id="PTHR11910">
    <property type="entry name" value="ATP SYNTHASE DELTA CHAIN"/>
    <property type="match status" value="1"/>
</dbReference>
<evidence type="ECO:0000256" key="6">
    <source>
        <dbReference type="ARBA" id="ARBA00023310"/>
    </source>
</evidence>
<dbReference type="Gene3D" id="1.10.520.20">
    <property type="entry name" value="N-terminal domain of the delta subunit of the F1F0-ATP synthase"/>
    <property type="match status" value="1"/>
</dbReference>
<dbReference type="GeneID" id="66308296"/>
<keyword evidence="3 7" id="KW-0375">Hydrogen ion transport</keyword>
<keyword evidence="2 7" id="KW-0813">Transport</keyword>